<evidence type="ECO:0000256" key="1">
    <source>
        <dbReference type="SAM" id="Coils"/>
    </source>
</evidence>
<keyword evidence="2" id="KW-0812">Transmembrane</keyword>
<comment type="caution">
    <text evidence="3">The sequence shown here is derived from an EMBL/GenBank/DDBJ whole genome shotgun (WGS) entry which is preliminary data.</text>
</comment>
<evidence type="ECO:0000256" key="2">
    <source>
        <dbReference type="SAM" id="Phobius"/>
    </source>
</evidence>
<sequence length="157" mass="17992">MNEPDWAKILKCLHNNNGEIRRTALSDELSKEEVTPEIQEEALYDGLRENVELLNKETQEIAEMREHLQNTGLVSYDNNKEYAALQLTTDGFEVAHERELSRRDNRINQSLVFFTFVLVLAQIVDVIPADDWVKVLSAFIILVGMLAVTIYTDILSI</sequence>
<keyword evidence="2" id="KW-0472">Membrane</keyword>
<gene>
    <name evidence="3" type="ORF">C444_13837</name>
</gene>
<dbReference type="AlphaFoldDB" id="M0LD43"/>
<feature type="coiled-coil region" evidence="1">
    <location>
        <begin position="44"/>
        <end position="71"/>
    </location>
</feature>
<dbReference type="Proteomes" id="UP000011524">
    <property type="component" value="Unassembled WGS sequence"/>
</dbReference>
<name>M0LD43_HALJT</name>
<feature type="transmembrane region" description="Helical" evidence="2">
    <location>
        <begin position="135"/>
        <end position="155"/>
    </location>
</feature>
<dbReference type="RefSeq" id="WP_004593488.1">
    <property type="nucleotide sequence ID" value="NZ_AOLY01000037.1"/>
</dbReference>
<accession>M0LD43</accession>
<proteinExistence type="predicted"/>
<keyword evidence="1" id="KW-0175">Coiled coil</keyword>
<reference evidence="3 4" key="1">
    <citation type="journal article" date="2014" name="PLoS Genet.">
        <title>Phylogenetically driven sequencing of extremely halophilic archaea reveals strategies for static and dynamic osmo-response.</title>
        <authorList>
            <person name="Becker E.A."/>
            <person name="Seitzer P.M."/>
            <person name="Tritt A."/>
            <person name="Larsen D."/>
            <person name="Krusor M."/>
            <person name="Yao A.I."/>
            <person name="Wu D."/>
            <person name="Madern D."/>
            <person name="Eisen J.A."/>
            <person name="Darling A.E."/>
            <person name="Facciotti M.T."/>
        </authorList>
    </citation>
    <scope>NUCLEOTIDE SEQUENCE [LARGE SCALE GENOMIC DNA]</scope>
    <source>
        <strain evidence="4">ATCC 49778 / DSM 6131 / JCM 7785 / NBRC 101032 / NCIMB 13157 / TR-1</strain>
    </source>
</reference>
<evidence type="ECO:0000313" key="3">
    <source>
        <dbReference type="EMBL" id="EMA29885.1"/>
    </source>
</evidence>
<feature type="transmembrane region" description="Helical" evidence="2">
    <location>
        <begin position="111"/>
        <end position="129"/>
    </location>
</feature>
<keyword evidence="2" id="KW-1133">Transmembrane helix</keyword>
<keyword evidence="4" id="KW-1185">Reference proteome</keyword>
<protein>
    <submittedName>
        <fullName evidence="3">Uncharacterized protein</fullName>
    </submittedName>
</protein>
<evidence type="ECO:0000313" key="4">
    <source>
        <dbReference type="Proteomes" id="UP000011524"/>
    </source>
</evidence>
<dbReference type="OrthoDB" id="351361at2157"/>
<organism evidence="3 4">
    <name type="scientific">Haloarcula japonica (strain ATCC 49778 / DSM 6131 / JCM 7785 / NBRC 101032 / NCIMB 13157 / TR-1)</name>
    <dbReference type="NCBI Taxonomy" id="1227453"/>
    <lineage>
        <taxon>Archaea</taxon>
        <taxon>Methanobacteriati</taxon>
        <taxon>Methanobacteriota</taxon>
        <taxon>Stenosarchaea group</taxon>
        <taxon>Halobacteria</taxon>
        <taxon>Halobacteriales</taxon>
        <taxon>Haloarculaceae</taxon>
        <taxon>Haloarcula</taxon>
    </lineage>
</organism>
<dbReference type="EMBL" id="AOLY01000037">
    <property type="protein sequence ID" value="EMA29885.1"/>
    <property type="molecule type" value="Genomic_DNA"/>
</dbReference>